<dbReference type="OMA" id="EMRWINI"/>
<dbReference type="EMBL" id="LNIX01000009">
    <property type="protein sequence ID" value="OXA50270.1"/>
    <property type="molecule type" value="Genomic_DNA"/>
</dbReference>
<proteinExistence type="predicted"/>
<comment type="caution">
    <text evidence="1">The sequence shown here is derived from an EMBL/GenBank/DDBJ whole genome shotgun (WGS) entry which is preliminary data.</text>
</comment>
<evidence type="ECO:0000313" key="2">
    <source>
        <dbReference type="Proteomes" id="UP000198287"/>
    </source>
</evidence>
<name>A0A226DYZ4_FOLCA</name>
<dbReference type="Proteomes" id="UP000198287">
    <property type="component" value="Unassembled WGS sequence"/>
</dbReference>
<sequence length="1257" mass="145477">MSEITGRLATLVEAFRSSESISWKMKEIQKFVLEIQLLSIEEYELDDLLETLDLGDFSSARLKLELANRLHRPLLILELLKAEDKLLVGLALKLKWMFQMTYDSPLTKPKTLVKIVLPTVSYRTRRQIIKNLTSHLKDEDKCGQIFRLVREKFGDYAALPLLPACSVATLRKIFINEAQSGKYFASKLRKRQLLKIAEKDGDLAFEILSQVLRFLKACSSSAGNNLNCKRPPILLLQECKATLEYLCITAPEKCVEFFETWRNVEWIEYFSPTARTTKALLSNLNSKKRLVLNGQAQIFEPFLLDPFTVNQLLSREEFTQLLENLLPETIEEFVTVAPDFEMRWINILPDKESRWMIYNDAFTNKYGKSMQNFPEYVINMSSVMKANIPVEIRQELSKSVFQCLNGNGESYSEQVHADLLWTMGQQNFEAPMTSNKLDRLFTNEPIILKSSIKSCFATEDITLIQIANYLKQNNVPKLRNIFLFEVTNHLDKKSSMIRSWKKVTIENKTRLLEILEKLLLQSQPSDKATYLWSVIIGIKLSMNIEINEETQKYMCERLLYKTTEMDLFFGGKLPNILKSYENYEKFLILHDSMLEKVFPLDVPIEQFNPHVIHEALLFITQSFKELKHRRKKWTRKHFSLSTYPWTQSRLIEFLVDYPQSLNFDDISHIPNISELLSANINTLKISVSPRLMNFLLLTLPENLDDQFIEYVIDQILITCDLKPYNRFLWSLKTLGFSKYSAIIVETCLETAQDDSKEDQVRCNAITILSILWEPANFANSLSLFYPDSSKIQQVFYDVNSQEEFQCKFFVRNVVLQSIKNVVLPTKCISVLNNFFIGDFAIFCMDSLSSTCRNISQIEAVKLVKENFLHADNVSVKRKVVSLLLDISQLDEVHEVLLYLWDNEVHPKIREFVVKKVIEFICNVEFDLGQNMFKLFVPIIKEFAEEDVPRMGNDDTLFLTDYTYLSRMSKPTLLWYLQTLYFAPEKVPVSSMTAGERRDFLKLMLVLGLVHNNLYRFPSILVSSVVDNNLANGEDAEINEMEIKLMVGESDNTYTVLVKWVMKLKQKWDLNDLNKLSLRTYVWERCKFCISNKGTCNSTTNVVNQLESFQKLLETQFDAAETFTERIILQFTIMTLVILEENGGVQDFTEMGKRVGNNLNITIKECGMGIVWLYSKILKKFFQICEINQQASSLLDFLVGVLHGESQAEECVILAAILLPKTRPKTQILMTKYDNVKEKLKSCPTVAVKVVLSNSNIF</sequence>
<accession>A0A226DYZ4</accession>
<organism evidence="1 2">
    <name type="scientific">Folsomia candida</name>
    <name type="common">Springtail</name>
    <dbReference type="NCBI Taxonomy" id="158441"/>
    <lineage>
        <taxon>Eukaryota</taxon>
        <taxon>Metazoa</taxon>
        <taxon>Ecdysozoa</taxon>
        <taxon>Arthropoda</taxon>
        <taxon>Hexapoda</taxon>
        <taxon>Collembola</taxon>
        <taxon>Entomobryomorpha</taxon>
        <taxon>Isotomoidea</taxon>
        <taxon>Isotomidae</taxon>
        <taxon>Proisotominae</taxon>
        <taxon>Folsomia</taxon>
    </lineage>
</organism>
<dbReference type="OrthoDB" id="6617263at2759"/>
<evidence type="ECO:0000313" key="1">
    <source>
        <dbReference type="EMBL" id="OXA50270.1"/>
    </source>
</evidence>
<protein>
    <submittedName>
        <fullName evidence="1">Uncharacterized protein</fullName>
    </submittedName>
</protein>
<dbReference type="AlphaFoldDB" id="A0A226DYZ4"/>
<gene>
    <name evidence="1" type="ORF">Fcan01_14875</name>
</gene>
<reference evidence="1 2" key="1">
    <citation type="submission" date="2015-12" db="EMBL/GenBank/DDBJ databases">
        <title>The genome of Folsomia candida.</title>
        <authorList>
            <person name="Faddeeva A."/>
            <person name="Derks M.F."/>
            <person name="Anvar Y."/>
            <person name="Smit S."/>
            <person name="Van Straalen N."/>
            <person name="Roelofs D."/>
        </authorList>
    </citation>
    <scope>NUCLEOTIDE SEQUENCE [LARGE SCALE GENOMIC DNA]</scope>
    <source>
        <strain evidence="1 2">VU population</strain>
        <tissue evidence="1">Whole body</tissue>
    </source>
</reference>
<keyword evidence="2" id="KW-1185">Reference proteome</keyword>